<dbReference type="PROSITE" id="PS50263">
    <property type="entry name" value="CN_HYDROLASE"/>
    <property type="match status" value="1"/>
</dbReference>
<dbReference type="PANTHER" id="PTHR23088:SF27">
    <property type="entry name" value="DEAMINATED GLUTATHIONE AMIDASE"/>
    <property type="match status" value="1"/>
</dbReference>
<evidence type="ECO:0000313" key="4">
    <source>
        <dbReference type="Proteomes" id="UP000481252"/>
    </source>
</evidence>
<gene>
    <name evidence="3" type="ORF">G6N74_12550</name>
</gene>
<evidence type="ECO:0000256" key="1">
    <source>
        <dbReference type="ARBA" id="ARBA00022801"/>
    </source>
</evidence>
<dbReference type="Proteomes" id="UP000481252">
    <property type="component" value="Unassembled WGS sequence"/>
</dbReference>
<evidence type="ECO:0000313" key="3">
    <source>
        <dbReference type="EMBL" id="NGN41901.1"/>
    </source>
</evidence>
<dbReference type="EMBL" id="JAAKZG010000004">
    <property type="protein sequence ID" value="NGN41901.1"/>
    <property type="molecule type" value="Genomic_DNA"/>
</dbReference>
<dbReference type="Gene3D" id="3.60.110.10">
    <property type="entry name" value="Carbon-nitrogen hydrolase"/>
    <property type="match status" value="1"/>
</dbReference>
<sequence length="292" mass="32421">MKISLIQMNSQPDRAHNLAEAKRLMQEAVSLDRPDLIVLPEHFDWSGGTLDQKCNAADAIPGGAAYRMLQTFSEQNRVAIHAGSILERTAASDRIYNSTVVFNALGEEVGIYRKIHLFDITAPDGKKYLESATVAPGKDILIYELNGLRIGCAICYDLRFSRLFDQLATHGVDIFVLPAAFTMQTGKDHWEVLCRARAIEFQAYFVACGQWGSYPAPDGETRQTYGNSLICDPWGQVTARASDKVCVTSARIDPERLHAVRALIPMSSHRVDLHDVSLTVARDKTERLANVL</sequence>
<keyword evidence="4" id="KW-1185">Reference proteome</keyword>
<evidence type="ECO:0000259" key="2">
    <source>
        <dbReference type="PROSITE" id="PS50263"/>
    </source>
</evidence>
<dbReference type="SUPFAM" id="SSF56317">
    <property type="entry name" value="Carbon-nitrogen hydrolase"/>
    <property type="match status" value="1"/>
</dbReference>
<feature type="domain" description="CN hydrolase" evidence="2">
    <location>
        <begin position="1"/>
        <end position="254"/>
    </location>
</feature>
<dbReference type="GO" id="GO:0016811">
    <property type="term" value="F:hydrolase activity, acting on carbon-nitrogen (but not peptide) bonds, in linear amides"/>
    <property type="evidence" value="ECO:0007669"/>
    <property type="project" value="InterPro"/>
</dbReference>
<reference evidence="3 4" key="1">
    <citation type="submission" date="2020-02" db="EMBL/GenBank/DDBJ databases">
        <title>Genome sequence of the type strain CGMCC 1.15528 of Mesorhizobium zhangyense.</title>
        <authorList>
            <person name="Gao J."/>
            <person name="Sun J."/>
        </authorList>
    </citation>
    <scope>NUCLEOTIDE SEQUENCE [LARGE SCALE GENOMIC DNA]</scope>
    <source>
        <strain evidence="3 4">CGMCC 1.15528</strain>
    </source>
</reference>
<dbReference type="AlphaFoldDB" id="A0A7C9R7A2"/>
<dbReference type="InterPro" id="IPR003010">
    <property type="entry name" value="C-N_Hydrolase"/>
</dbReference>
<accession>A0A7C9R7A2</accession>
<dbReference type="CDD" id="cd07572">
    <property type="entry name" value="nit"/>
    <property type="match status" value="1"/>
</dbReference>
<dbReference type="PANTHER" id="PTHR23088">
    <property type="entry name" value="NITRILASE-RELATED"/>
    <property type="match status" value="1"/>
</dbReference>
<protein>
    <submittedName>
        <fullName evidence="3">Carbon-nitrogen hydrolase family protein</fullName>
    </submittedName>
</protein>
<comment type="caution">
    <text evidence="3">The sequence shown here is derived from an EMBL/GenBank/DDBJ whole genome shotgun (WGS) entry which is preliminary data.</text>
</comment>
<proteinExistence type="predicted"/>
<organism evidence="3 4">
    <name type="scientific">Mesorhizobium zhangyense</name>
    <dbReference type="NCBI Taxonomy" id="1776730"/>
    <lineage>
        <taxon>Bacteria</taxon>
        <taxon>Pseudomonadati</taxon>
        <taxon>Pseudomonadota</taxon>
        <taxon>Alphaproteobacteria</taxon>
        <taxon>Hyphomicrobiales</taxon>
        <taxon>Phyllobacteriaceae</taxon>
        <taxon>Mesorhizobium</taxon>
    </lineage>
</organism>
<dbReference type="InterPro" id="IPR036526">
    <property type="entry name" value="C-N_Hydrolase_sf"/>
</dbReference>
<dbReference type="InterPro" id="IPR045254">
    <property type="entry name" value="Nit1/2_C-N_Hydrolase"/>
</dbReference>
<keyword evidence="1 3" id="KW-0378">Hydrolase</keyword>
<dbReference type="Pfam" id="PF00795">
    <property type="entry name" value="CN_hydrolase"/>
    <property type="match status" value="1"/>
</dbReference>
<name>A0A7C9R7A2_9HYPH</name>
<dbReference type="RefSeq" id="WP_165117857.1">
    <property type="nucleotide sequence ID" value="NZ_JAAKZG010000004.1"/>
</dbReference>